<dbReference type="PANTHER" id="PTHR12835:SF5">
    <property type="entry name" value="BIOTIN--PROTEIN LIGASE"/>
    <property type="match status" value="1"/>
</dbReference>
<dbReference type="RefSeq" id="WP_312747218.1">
    <property type="nucleotide sequence ID" value="NZ_CP116968.1"/>
</dbReference>
<organism evidence="3 4">
    <name type="scientific">Candidatus Nitrospira neomarina</name>
    <dbReference type="NCBI Taxonomy" id="3020899"/>
    <lineage>
        <taxon>Bacteria</taxon>
        <taxon>Pseudomonadati</taxon>
        <taxon>Nitrospirota</taxon>
        <taxon>Nitrospiria</taxon>
        <taxon>Nitrospirales</taxon>
        <taxon>Nitrospiraceae</taxon>
        <taxon>Nitrospira</taxon>
    </lineage>
</organism>
<sequence length="272" mass="30070">MLSSTKLAALLPSKKFGDTLYIFDELDSTNAFAVEKAKTQALSGTVILADRQIAGRGRLDRSWFSPGKSNIYGSLLFVHETPIQYLGWVPLMAGVAIAQALEQQTSMRIDLKWPNDLLIGGRKLGGILCDSFRNPKHHFCVVIGFGINVNLTPSEFPSELQTSATSLQIHCHCAVDREELIMKVIASLEKNWENLRANGPLSYLVEYTHWCVTIGQTIQVRFPDGSQLQGLAHSIGEDGQLRLIPSPSDSNDQSARMRDIHSGEILHLRTTA</sequence>
<dbReference type="GO" id="GO:0004077">
    <property type="term" value="F:biotin--[biotin carboxyl-carrier protein] ligase activity"/>
    <property type="evidence" value="ECO:0007669"/>
    <property type="project" value="UniProtKB-EC"/>
</dbReference>
<dbReference type="InterPro" id="IPR004408">
    <property type="entry name" value="Biotin_CoA_COase_ligase"/>
</dbReference>
<accession>A0AA96GIF9</accession>
<evidence type="ECO:0000256" key="1">
    <source>
        <dbReference type="ARBA" id="ARBA00022598"/>
    </source>
</evidence>
<dbReference type="NCBIfam" id="TIGR00121">
    <property type="entry name" value="birA_ligase"/>
    <property type="match status" value="1"/>
</dbReference>
<gene>
    <name evidence="3" type="ORF">PQG83_04375</name>
</gene>
<keyword evidence="4" id="KW-1185">Reference proteome</keyword>
<feature type="domain" description="BPL/LPL catalytic" evidence="2">
    <location>
        <begin position="5"/>
        <end position="196"/>
    </location>
</feature>
<evidence type="ECO:0000259" key="2">
    <source>
        <dbReference type="PROSITE" id="PS51733"/>
    </source>
</evidence>
<dbReference type="CDD" id="cd16442">
    <property type="entry name" value="BPL"/>
    <property type="match status" value="1"/>
</dbReference>
<dbReference type="Proteomes" id="UP001302494">
    <property type="component" value="Chromosome"/>
</dbReference>
<dbReference type="EC" id="6.3.4.15" evidence="3"/>
<dbReference type="InterPro" id="IPR045864">
    <property type="entry name" value="aa-tRNA-synth_II/BPL/LPL"/>
</dbReference>
<dbReference type="AlphaFoldDB" id="A0AA96GIF9"/>
<dbReference type="GO" id="GO:0005737">
    <property type="term" value="C:cytoplasm"/>
    <property type="evidence" value="ECO:0007669"/>
    <property type="project" value="TreeGrafter"/>
</dbReference>
<dbReference type="EMBL" id="CP116968">
    <property type="protein sequence ID" value="WNM62994.1"/>
    <property type="molecule type" value="Genomic_DNA"/>
</dbReference>
<dbReference type="Pfam" id="PF03099">
    <property type="entry name" value="BPL_LplA_LipB"/>
    <property type="match status" value="1"/>
</dbReference>
<dbReference type="InterPro" id="IPR004143">
    <property type="entry name" value="BPL_LPL_catalytic"/>
</dbReference>
<evidence type="ECO:0000313" key="3">
    <source>
        <dbReference type="EMBL" id="WNM62994.1"/>
    </source>
</evidence>
<evidence type="ECO:0000313" key="4">
    <source>
        <dbReference type="Proteomes" id="UP001302494"/>
    </source>
</evidence>
<reference evidence="3 4" key="1">
    <citation type="submission" date="2023-01" db="EMBL/GenBank/DDBJ databases">
        <title>Cultivation and genomic characterization of new, ubiquitous marine nitrite-oxidizing bacteria from the Nitrospirales.</title>
        <authorList>
            <person name="Mueller A.J."/>
            <person name="Daebeler A."/>
            <person name="Herbold C.W."/>
            <person name="Kirkegaard R.H."/>
            <person name="Daims H."/>
        </authorList>
    </citation>
    <scope>NUCLEOTIDE SEQUENCE [LARGE SCALE GENOMIC DNA]</scope>
    <source>
        <strain evidence="3 4">DK</strain>
    </source>
</reference>
<dbReference type="PROSITE" id="PS51733">
    <property type="entry name" value="BPL_LPL_CATALYTIC"/>
    <property type="match status" value="1"/>
</dbReference>
<proteinExistence type="predicted"/>
<dbReference type="PANTHER" id="PTHR12835">
    <property type="entry name" value="BIOTIN PROTEIN LIGASE"/>
    <property type="match status" value="1"/>
</dbReference>
<keyword evidence="1 3" id="KW-0436">Ligase</keyword>
<dbReference type="SUPFAM" id="SSF55681">
    <property type="entry name" value="Class II aaRS and biotin synthetases"/>
    <property type="match status" value="1"/>
</dbReference>
<dbReference type="KEGG" id="nneo:PQG83_04375"/>
<protein>
    <submittedName>
        <fullName evidence="3">Biotin--[acetyl-CoA-carboxylase] ligase</fullName>
        <ecNumber evidence="3">6.3.4.15</ecNumber>
    </submittedName>
</protein>
<name>A0AA96GIF9_9BACT</name>
<dbReference type="Gene3D" id="3.30.930.10">
    <property type="entry name" value="Bira Bifunctional Protein, Domain 2"/>
    <property type="match status" value="1"/>
</dbReference>
<dbReference type="Gene3D" id="2.30.30.100">
    <property type="match status" value="1"/>
</dbReference>